<evidence type="ECO:0000256" key="2">
    <source>
        <dbReference type="ARBA" id="ARBA00022723"/>
    </source>
</evidence>
<dbReference type="RefSeq" id="WP_124750872.1">
    <property type="nucleotide sequence ID" value="NZ_RQYS01000010.1"/>
</dbReference>
<dbReference type="PANTHER" id="PTHR46124:SF4">
    <property type="entry name" value="HYDROLASE TATD"/>
    <property type="match status" value="1"/>
</dbReference>
<dbReference type="GO" id="GO:0046872">
    <property type="term" value="F:metal ion binding"/>
    <property type="evidence" value="ECO:0007669"/>
    <property type="project" value="UniProtKB-KW"/>
</dbReference>
<feature type="binding site" evidence="4">
    <location>
        <position position="9"/>
    </location>
    <ligand>
        <name>a divalent metal cation</name>
        <dbReference type="ChEBI" id="CHEBI:60240"/>
        <label>1</label>
    </ligand>
</feature>
<feature type="binding site" evidence="4">
    <location>
        <position position="205"/>
    </location>
    <ligand>
        <name>a divalent metal cation</name>
        <dbReference type="ChEBI" id="CHEBI:60240"/>
        <label>1</label>
    </ligand>
</feature>
<comment type="similarity">
    <text evidence="1">Belongs to the metallo-dependent hydrolases superfamily. TatD-type hydrolase family.</text>
</comment>
<dbReference type="EMBL" id="RQYS01000010">
    <property type="protein sequence ID" value="RRD62506.1"/>
    <property type="molecule type" value="Genomic_DNA"/>
</dbReference>
<keyword evidence="2 4" id="KW-0479">Metal-binding</keyword>
<evidence type="ECO:0000256" key="1">
    <source>
        <dbReference type="ARBA" id="ARBA00009275"/>
    </source>
</evidence>
<name>A0A3P1XX16_TANFO</name>
<dbReference type="InterPro" id="IPR032466">
    <property type="entry name" value="Metal_Hydrolase"/>
</dbReference>
<sequence length="273" mass="31099">MNWIDTHTHIYGQEFDSDRKEMIDRAKKAGVSAALLPNVDAKSISPLLRVCEENPGFAFPMMGLHPTSVDTHYASQLIAVEKALARHDYYGIGEIGIDLYWDRSFLKEQKQVFEEQLRWSIDLGLAVSIHTREAYEEVFDSIYKVGSEHLKGVFHCFSGTPEDLEEIKRLKRFKIGINGIITFKKSSLPEMIRTVPLEMLVLETDAPYLAPVPYRGKRNEVAYLWETACKTAEVFGISVEELSVHTEKNALELFNISSSDLTSEHKEHKSSLF</sequence>
<evidence type="ECO:0000256" key="3">
    <source>
        <dbReference type="ARBA" id="ARBA00022801"/>
    </source>
</evidence>
<evidence type="ECO:0000313" key="6">
    <source>
        <dbReference type="Proteomes" id="UP000278609"/>
    </source>
</evidence>
<dbReference type="InterPro" id="IPR001130">
    <property type="entry name" value="TatD-like"/>
</dbReference>
<dbReference type="Proteomes" id="UP000278609">
    <property type="component" value="Unassembled WGS sequence"/>
</dbReference>
<evidence type="ECO:0000256" key="4">
    <source>
        <dbReference type="PIRSR" id="PIRSR005902-1"/>
    </source>
</evidence>
<dbReference type="Pfam" id="PF01026">
    <property type="entry name" value="TatD_DNase"/>
    <property type="match status" value="1"/>
</dbReference>
<feature type="binding site" evidence="4">
    <location>
        <position position="94"/>
    </location>
    <ligand>
        <name>a divalent metal cation</name>
        <dbReference type="ChEBI" id="CHEBI:60240"/>
        <label>1</label>
    </ligand>
</feature>
<feature type="binding site" evidence="4">
    <location>
        <position position="130"/>
    </location>
    <ligand>
        <name>a divalent metal cation</name>
        <dbReference type="ChEBI" id="CHEBI:60240"/>
        <label>2</label>
    </ligand>
</feature>
<dbReference type="GO" id="GO:0004536">
    <property type="term" value="F:DNA nuclease activity"/>
    <property type="evidence" value="ECO:0007669"/>
    <property type="project" value="InterPro"/>
</dbReference>
<feature type="binding site" evidence="4">
    <location>
        <position position="155"/>
    </location>
    <ligand>
        <name>a divalent metal cation</name>
        <dbReference type="ChEBI" id="CHEBI:60240"/>
        <label>2</label>
    </ligand>
</feature>
<dbReference type="PANTHER" id="PTHR46124">
    <property type="entry name" value="D-AMINOACYL-TRNA DEACYLASE"/>
    <property type="match status" value="1"/>
</dbReference>
<dbReference type="OrthoDB" id="9810005at2"/>
<accession>A0A3P1XX16</accession>
<dbReference type="GO" id="GO:0016788">
    <property type="term" value="F:hydrolase activity, acting on ester bonds"/>
    <property type="evidence" value="ECO:0007669"/>
    <property type="project" value="InterPro"/>
</dbReference>
<dbReference type="SUPFAM" id="SSF51556">
    <property type="entry name" value="Metallo-dependent hydrolases"/>
    <property type="match status" value="1"/>
</dbReference>
<dbReference type="AlphaFoldDB" id="A0A3P1XX16"/>
<dbReference type="CDD" id="cd01310">
    <property type="entry name" value="TatD_DNAse"/>
    <property type="match status" value="1"/>
</dbReference>
<dbReference type="InterPro" id="IPR015991">
    <property type="entry name" value="TatD/YcfH-like"/>
</dbReference>
<reference evidence="5 6" key="1">
    <citation type="submission" date="2018-11" db="EMBL/GenBank/DDBJ databases">
        <title>Genomes From Bacteria Associated with the Canine Oral Cavity: a Test Case for Automated Genome-Based Taxonomic Assignment.</title>
        <authorList>
            <person name="Coil D.A."/>
            <person name="Jospin G."/>
            <person name="Darling A.E."/>
            <person name="Wallis C."/>
            <person name="Davis I.J."/>
            <person name="Harris S."/>
            <person name="Eisen J.A."/>
            <person name="Holcombe L.J."/>
            <person name="O'Flynn C."/>
        </authorList>
    </citation>
    <scope>NUCLEOTIDE SEQUENCE [LARGE SCALE GENOMIC DNA]</scope>
    <source>
        <strain evidence="5 6">OH2617_COT-023</strain>
    </source>
</reference>
<comment type="caution">
    <text evidence="5">The sequence shown here is derived from an EMBL/GenBank/DDBJ whole genome shotgun (WGS) entry which is preliminary data.</text>
</comment>
<dbReference type="PIRSF" id="PIRSF005902">
    <property type="entry name" value="DNase_TatD"/>
    <property type="match status" value="1"/>
</dbReference>
<proteinExistence type="inferred from homology"/>
<dbReference type="GO" id="GO:0005829">
    <property type="term" value="C:cytosol"/>
    <property type="evidence" value="ECO:0007669"/>
    <property type="project" value="TreeGrafter"/>
</dbReference>
<dbReference type="Gene3D" id="3.20.20.140">
    <property type="entry name" value="Metal-dependent hydrolases"/>
    <property type="match status" value="1"/>
</dbReference>
<evidence type="ECO:0000313" key="5">
    <source>
        <dbReference type="EMBL" id="RRD62506.1"/>
    </source>
</evidence>
<feature type="binding site" evidence="4">
    <location>
        <position position="7"/>
    </location>
    <ligand>
        <name>a divalent metal cation</name>
        <dbReference type="ChEBI" id="CHEBI:60240"/>
        <label>1</label>
    </ligand>
</feature>
<dbReference type="NCBIfam" id="TIGR00010">
    <property type="entry name" value="YchF/TatD family DNA exonuclease"/>
    <property type="match status" value="1"/>
</dbReference>
<organism evidence="5 6">
    <name type="scientific">Tannerella forsythia</name>
    <name type="common">Bacteroides forsythus</name>
    <dbReference type="NCBI Taxonomy" id="28112"/>
    <lineage>
        <taxon>Bacteria</taxon>
        <taxon>Pseudomonadati</taxon>
        <taxon>Bacteroidota</taxon>
        <taxon>Bacteroidia</taxon>
        <taxon>Bacteroidales</taxon>
        <taxon>Tannerellaceae</taxon>
        <taxon>Tannerella</taxon>
    </lineage>
</organism>
<keyword evidence="3" id="KW-0378">Hydrolase</keyword>
<protein>
    <submittedName>
        <fullName evidence="5">TatD family deoxyribonuclease</fullName>
    </submittedName>
</protein>
<gene>
    <name evidence="5" type="ORF">EII40_03310</name>
</gene>
<dbReference type="FunFam" id="3.20.20.140:FF:000005">
    <property type="entry name" value="TatD family hydrolase"/>
    <property type="match status" value="1"/>
</dbReference>